<feature type="domain" description="KIB1-4 beta-propeller" evidence="1">
    <location>
        <begin position="414"/>
        <end position="667"/>
    </location>
</feature>
<dbReference type="Pfam" id="PF03478">
    <property type="entry name" value="Beta-prop_KIB1-4"/>
    <property type="match status" value="2"/>
</dbReference>
<evidence type="ECO:0000313" key="3">
    <source>
        <dbReference type="Proteomes" id="UP000694240"/>
    </source>
</evidence>
<reference evidence="2 3" key="1">
    <citation type="submission" date="2020-12" db="EMBL/GenBank/DDBJ databases">
        <title>Concerted genomic and epigenomic changes stabilize Arabidopsis allopolyploids.</title>
        <authorList>
            <person name="Chen Z."/>
        </authorList>
    </citation>
    <scope>NUCLEOTIDE SEQUENCE [LARGE SCALE GENOMIC DNA]</scope>
    <source>
        <strain evidence="2">Allo738</strain>
        <tissue evidence="2">Leaf</tissue>
    </source>
</reference>
<dbReference type="EMBL" id="JAEFBK010000011">
    <property type="protein sequence ID" value="KAG7549935.1"/>
    <property type="molecule type" value="Genomic_DNA"/>
</dbReference>
<sequence>MASRRLIRVNRDPLTRLFPDPQVPPLEKELLKKVKRRHQHLGGVRFLSETPLCHIVGAEHCGSTPRDGDIGKLVITDYTESSSGTIKVLEKTVPMDLMKETGTIGASHGWVATLKDGVVCLQDDLNPSASDSYPKRISLPPLVTLPHCQTQFVTNVAMSSSSPEDDDCIVAVKFAGPQLSLCRPARSEWVNIRVEDPHFFFSRVMYSRRDKMFSMLSSSGSHTGSWDLGEHMHEPKIQLLQYFTTLPEFVQSELQILDSCCTAEHLVESRPTGEIFLVKSFRERNYTTGRMESRHTMVFKLDEEGFPSYTNNIGDLCIFLSESEPFCLKASLSGQCSNMRQHHLGGVRFLSETPLCHIVGAEHCGSTWRDGDVGKLVICNFSASPCGTKVFEKEEVPKDFIAPGCGKEVLEKTVPMDLMKATGTIGASHGWVATLRDGVVCLQDDLNPSASDSYPKRISLPPLVTLPHCQTQMVTNVAMSSSSPEDDDCMVAVKFLGPQLSLCRPARSEWVNIRIEDPGFFSSRVMYSRREEMFSMLGSGGKRIGFWDLEEKQIAYDLVFPYFPEFLQTEWNRLLPCSRSEHLVDSPTGETFLVKWYTTYIPGHLFSVRFDVFKVVRLGLAGVELAILTEDIGDLCIFLSYKGEPFCLQASLYDLSPNFIYFLSTHDFGKANIRDIARVRRYAMVRRVAKYPAPYFIPPLS</sequence>
<dbReference type="InterPro" id="IPR050942">
    <property type="entry name" value="F-box_BR-signaling"/>
</dbReference>
<comment type="caution">
    <text evidence="2">The sequence shown here is derived from an EMBL/GenBank/DDBJ whole genome shotgun (WGS) entry which is preliminary data.</text>
</comment>
<evidence type="ECO:0000259" key="1">
    <source>
        <dbReference type="Pfam" id="PF03478"/>
    </source>
</evidence>
<feature type="domain" description="KIB1-4 beta-propeller" evidence="1">
    <location>
        <begin position="93"/>
        <end position="332"/>
    </location>
</feature>
<accession>A0A8T1YTY8</accession>
<keyword evidence="3" id="KW-1185">Reference proteome</keyword>
<organism evidence="2 3">
    <name type="scientific">Arabidopsis thaliana x Arabidopsis arenosa</name>
    <dbReference type="NCBI Taxonomy" id="1240361"/>
    <lineage>
        <taxon>Eukaryota</taxon>
        <taxon>Viridiplantae</taxon>
        <taxon>Streptophyta</taxon>
        <taxon>Embryophyta</taxon>
        <taxon>Tracheophyta</taxon>
        <taxon>Spermatophyta</taxon>
        <taxon>Magnoliopsida</taxon>
        <taxon>eudicotyledons</taxon>
        <taxon>Gunneridae</taxon>
        <taxon>Pentapetalae</taxon>
        <taxon>rosids</taxon>
        <taxon>malvids</taxon>
        <taxon>Brassicales</taxon>
        <taxon>Brassicaceae</taxon>
        <taxon>Camelineae</taxon>
        <taxon>Arabidopsis</taxon>
    </lineage>
</organism>
<gene>
    <name evidence="2" type="ORF">ISN45_Aa06g007750</name>
</gene>
<dbReference type="PANTHER" id="PTHR44259">
    <property type="entry name" value="OS07G0183000 PROTEIN-RELATED"/>
    <property type="match status" value="1"/>
</dbReference>
<proteinExistence type="predicted"/>
<dbReference type="InterPro" id="IPR005174">
    <property type="entry name" value="KIB1-4_b-propeller"/>
</dbReference>
<dbReference type="AlphaFoldDB" id="A0A8T1YTY8"/>
<name>A0A8T1YTY8_9BRAS</name>
<evidence type="ECO:0000313" key="2">
    <source>
        <dbReference type="EMBL" id="KAG7549935.1"/>
    </source>
</evidence>
<dbReference type="Proteomes" id="UP000694240">
    <property type="component" value="Chromosome 11"/>
</dbReference>
<protein>
    <recommendedName>
        <fullName evidence="1">KIB1-4 beta-propeller domain-containing protein</fullName>
    </recommendedName>
</protein>
<dbReference type="PANTHER" id="PTHR44259:SF93">
    <property type="entry name" value="PROTEIN, PUTATIVE (DUF295)-RELATED"/>
    <property type="match status" value="1"/>
</dbReference>